<dbReference type="AlphaFoldDB" id="A0A4C1WXS0"/>
<gene>
    <name evidence="2" type="ORF">EVAR_18986_1</name>
</gene>
<evidence type="ECO:0000256" key="1">
    <source>
        <dbReference type="SAM" id="MobiDB-lite"/>
    </source>
</evidence>
<evidence type="ECO:0000313" key="2">
    <source>
        <dbReference type="EMBL" id="GBP55693.1"/>
    </source>
</evidence>
<name>A0A4C1WXS0_EUMVA</name>
<dbReference type="EMBL" id="BGZK01000675">
    <property type="protein sequence ID" value="GBP55693.1"/>
    <property type="molecule type" value="Genomic_DNA"/>
</dbReference>
<proteinExistence type="predicted"/>
<comment type="caution">
    <text evidence="2">The sequence shown here is derived from an EMBL/GenBank/DDBJ whole genome shotgun (WGS) entry which is preliminary data.</text>
</comment>
<feature type="compositionally biased region" description="Basic and acidic residues" evidence="1">
    <location>
        <begin position="142"/>
        <end position="163"/>
    </location>
</feature>
<dbReference type="Proteomes" id="UP000299102">
    <property type="component" value="Unassembled WGS sequence"/>
</dbReference>
<dbReference type="OrthoDB" id="8191755at2759"/>
<evidence type="ECO:0000313" key="3">
    <source>
        <dbReference type="Proteomes" id="UP000299102"/>
    </source>
</evidence>
<accession>A0A4C1WXS0</accession>
<organism evidence="2 3">
    <name type="scientific">Eumeta variegata</name>
    <name type="common">Bagworm moth</name>
    <name type="synonym">Eumeta japonica</name>
    <dbReference type="NCBI Taxonomy" id="151549"/>
    <lineage>
        <taxon>Eukaryota</taxon>
        <taxon>Metazoa</taxon>
        <taxon>Ecdysozoa</taxon>
        <taxon>Arthropoda</taxon>
        <taxon>Hexapoda</taxon>
        <taxon>Insecta</taxon>
        <taxon>Pterygota</taxon>
        <taxon>Neoptera</taxon>
        <taxon>Endopterygota</taxon>
        <taxon>Lepidoptera</taxon>
        <taxon>Glossata</taxon>
        <taxon>Ditrysia</taxon>
        <taxon>Tineoidea</taxon>
        <taxon>Psychidae</taxon>
        <taxon>Oiketicinae</taxon>
        <taxon>Eumeta</taxon>
    </lineage>
</organism>
<keyword evidence="3" id="KW-1185">Reference proteome</keyword>
<feature type="region of interest" description="Disordered" evidence="1">
    <location>
        <begin position="142"/>
        <end position="206"/>
    </location>
</feature>
<reference evidence="2 3" key="1">
    <citation type="journal article" date="2019" name="Commun. Biol.">
        <title>The bagworm genome reveals a unique fibroin gene that provides high tensile strength.</title>
        <authorList>
            <person name="Kono N."/>
            <person name="Nakamura H."/>
            <person name="Ohtoshi R."/>
            <person name="Tomita M."/>
            <person name="Numata K."/>
            <person name="Arakawa K."/>
        </authorList>
    </citation>
    <scope>NUCLEOTIDE SEQUENCE [LARGE SCALE GENOMIC DNA]</scope>
</reference>
<feature type="compositionally biased region" description="Acidic residues" evidence="1">
    <location>
        <begin position="185"/>
        <end position="198"/>
    </location>
</feature>
<sequence>MAELFEKAYLRSITGEMAANGFKVTGIYPFNRHIFTDFDYFAESQLSPSMEQEQTSTVIVNNVDTPSCSTSSDLPVVSAVELSNDQLEQNRSSLVVLPQDILAIPKAKTKSSKRGRKASIANSKSNYIITLQERLQDSIKKIQEAKRGRGRDRGRGRGRERGQGHRRGRGRVNEKPAEGGGSGSEGDENDFVNTDDDSDSGHSVQGMLPDNDDAICFFAKCIFCR</sequence>
<protein>
    <submittedName>
        <fullName evidence="2">Uncharacterized protein</fullName>
    </submittedName>
</protein>